<evidence type="ECO:0000313" key="1">
    <source>
        <dbReference type="EMBL" id="KAK3250733.1"/>
    </source>
</evidence>
<gene>
    <name evidence="1" type="ORF">CYMTET_39893</name>
</gene>
<dbReference type="Pfam" id="PF00805">
    <property type="entry name" value="Pentapeptide"/>
    <property type="match status" value="1"/>
</dbReference>
<evidence type="ECO:0000313" key="2">
    <source>
        <dbReference type="Proteomes" id="UP001190700"/>
    </source>
</evidence>
<accession>A0AAE0F3T1</accession>
<organism evidence="1 2">
    <name type="scientific">Cymbomonas tetramitiformis</name>
    <dbReference type="NCBI Taxonomy" id="36881"/>
    <lineage>
        <taxon>Eukaryota</taxon>
        <taxon>Viridiplantae</taxon>
        <taxon>Chlorophyta</taxon>
        <taxon>Pyramimonadophyceae</taxon>
        <taxon>Pyramimonadales</taxon>
        <taxon>Pyramimonadaceae</taxon>
        <taxon>Cymbomonas</taxon>
    </lineage>
</organism>
<proteinExistence type="predicted"/>
<protein>
    <recommendedName>
        <fullName evidence="3">Pentapeptide repeat-containing protein</fullName>
    </recommendedName>
</protein>
<dbReference type="InterPro" id="IPR001646">
    <property type="entry name" value="5peptide_repeat"/>
</dbReference>
<sequence>MQANLQGAKLKKANLERATLTQCVGWESAFPSLPRDAKWSQNVEVLRNVGAAWEVVAWYIPEEGLTPFHFSRQRQEELIGIDTRVGQGVQLFAANMVADA</sequence>
<comment type="caution">
    <text evidence="1">The sequence shown here is derived from an EMBL/GenBank/DDBJ whole genome shotgun (WGS) entry which is preliminary data.</text>
</comment>
<name>A0AAE0F3T1_9CHLO</name>
<reference evidence="1 2" key="1">
    <citation type="journal article" date="2015" name="Genome Biol. Evol.">
        <title>Comparative Genomics of a Bacterivorous Green Alga Reveals Evolutionary Causalities and Consequences of Phago-Mixotrophic Mode of Nutrition.</title>
        <authorList>
            <person name="Burns J.A."/>
            <person name="Paasch A."/>
            <person name="Narechania A."/>
            <person name="Kim E."/>
        </authorList>
    </citation>
    <scope>NUCLEOTIDE SEQUENCE [LARGE SCALE GENOMIC DNA]</scope>
    <source>
        <strain evidence="1 2">PLY_AMNH</strain>
    </source>
</reference>
<evidence type="ECO:0008006" key="3">
    <source>
        <dbReference type="Google" id="ProtNLM"/>
    </source>
</evidence>
<dbReference type="EMBL" id="LGRX02026526">
    <property type="protein sequence ID" value="KAK3250733.1"/>
    <property type="molecule type" value="Genomic_DNA"/>
</dbReference>
<dbReference type="AlphaFoldDB" id="A0AAE0F3T1"/>
<keyword evidence="2" id="KW-1185">Reference proteome</keyword>
<dbReference type="Proteomes" id="UP001190700">
    <property type="component" value="Unassembled WGS sequence"/>
</dbReference>